<organism evidence="2 3">
    <name type="scientific">Stappia sediminis</name>
    <dbReference type="NCBI Taxonomy" id="2692190"/>
    <lineage>
        <taxon>Bacteria</taxon>
        <taxon>Pseudomonadati</taxon>
        <taxon>Pseudomonadota</taxon>
        <taxon>Alphaproteobacteria</taxon>
        <taxon>Hyphomicrobiales</taxon>
        <taxon>Stappiaceae</taxon>
        <taxon>Stappia</taxon>
    </lineage>
</organism>
<evidence type="ECO:0000313" key="3">
    <source>
        <dbReference type="Proteomes" id="UP000433101"/>
    </source>
</evidence>
<accession>A0A7X3LRX0</accession>
<dbReference type="Proteomes" id="UP000433101">
    <property type="component" value="Unassembled WGS sequence"/>
</dbReference>
<feature type="transmembrane region" description="Helical" evidence="1">
    <location>
        <begin position="37"/>
        <end position="57"/>
    </location>
</feature>
<reference evidence="2 3" key="1">
    <citation type="submission" date="2019-12" db="EMBL/GenBank/DDBJ databases">
        <authorList>
            <person name="Li M."/>
        </authorList>
    </citation>
    <scope>NUCLEOTIDE SEQUENCE [LARGE SCALE GENOMIC DNA]</scope>
    <source>
        <strain evidence="2 3">GBMRC 2046</strain>
    </source>
</reference>
<proteinExistence type="predicted"/>
<keyword evidence="1" id="KW-1133">Transmembrane helix</keyword>
<sequence length="94" mass="9962">MPHGAIRERPLLLTWAVLMALSALGAFGAWLADGGTLRLAGLGAIALFTLFKARLILANYLELSRAPGWLAGFSVAIFLLLAMIFCLIALVPAP</sequence>
<protein>
    <submittedName>
        <fullName evidence="2">Nitric oxide reductase F protein</fullName>
    </submittedName>
</protein>
<keyword evidence="1" id="KW-0472">Membrane</keyword>
<comment type="caution">
    <text evidence="2">The sequence shown here is derived from an EMBL/GenBank/DDBJ whole genome shotgun (WGS) entry which is preliminary data.</text>
</comment>
<dbReference type="AlphaFoldDB" id="A0A7X3LRX0"/>
<name>A0A7X3LRX0_9HYPH</name>
<keyword evidence="3" id="KW-1185">Reference proteome</keyword>
<dbReference type="EMBL" id="WUMV01000002">
    <property type="protein sequence ID" value="MXN63955.1"/>
    <property type="molecule type" value="Genomic_DNA"/>
</dbReference>
<keyword evidence="1" id="KW-0812">Transmembrane</keyword>
<evidence type="ECO:0000313" key="2">
    <source>
        <dbReference type="EMBL" id="MXN63955.1"/>
    </source>
</evidence>
<dbReference type="RefSeq" id="WP_160774223.1">
    <property type="nucleotide sequence ID" value="NZ_WUMV01000002.1"/>
</dbReference>
<evidence type="ECO:0000256" key="1">
    <source>
        <dbReference type="SAM" id="Phobius"/>
    </source>
</evidence>
<gene>
    <name evidence="2" type="ORF">GR183_03480</name>
</gene>
<feature type="transmembrane region" description="Helical" evidence="1">
    <location>
        <begin position="69"/>
        <end position="91"/>
    </location>
</feature>
<feature type="transmembrane region" description="Helical" evidence="1">
    <location>
        <begin position="12"/>
        <end position="31"/>
    </location>
</feature>